<reference evidence="1 2" key="1">
    <citation type="journal article" date="2014" name="Int. J. Syst. Evol. Microbiol.">
        <title>Complete genome sequence of Corynebacterium casei LMG S-19264T (=DSM 44701T), isolated from a smear-ripened cheese.</title>
        <authorList>
            <consortium name="US DOE Joint Genome Institute (JGI-PGF)"/>
            <person name="Walter F."/>
            <person name="Albersmeier A."/>
            <person name="Kalinowski J."/>
            <person name="Ruckert C."/>
        </authorList>
    </citation>
    <scope>NUCLEOTIDE SEQUENCE [LARGE SCALE GENOMIC DNA]</scope>
    <source>
        <strain evidence="1 2">CGMCC 1.12925</strain>
    </source>
</reference>
<proteinExistence type="predicted"/>
<sequence>MEYEYLSRKSAADFCKVSIRTIDRWIVDGRIDSFKPDGCSRVLIIKDSLSRENLSSPKPKY</sequence>
<comment type="caution">
    <text evidence="1">The sequence shown here is derived from an EMBL/GenBank/DDBJ whole genome shotgun (WGS) entry which is preliminary data.</text>
</comment>
<gene>
    <name evidence="1" type="ORF">GCM10010831_15820</name>
</gene>
<evidence type="ECO:0000313" key="1">
    <source>
        <dbReference type="EMBL" id="GGE15314.1"/>
    </source>
</evidence>
<dbReference type="AlphaFoldDB" id="A0A916ZVW7"/>
<keyword evidence="2" id="KW-1185">Reference proteome</keyword>
<organism evidence="1 2">
    <name type="scientific">Psychroflexus salis</name>
    <dbReference type="NCBI Taxonomy" id="1526574"/>
    <lineage>
        <taxon>Bacteria</taxon>
        <taxon>Pseudomonadati</taxon>
        <taxon>Bacteroidota</taxon>
        <taxon>Flavobacteriia</taxon>
        <taxon>Flavobacteriales</taxon>
        <taxon>Flavobacteriaceae</taxon>
        <taxon>Psychroflexus</taxon>
    </lineage>
</organism>
<dbReference type="RefSeq" id="WP_188406285.1">
    <property type="nucleotide sequence ID" value="NZ_BMGL01000008.1"/>
</dbReference>
<dbReference type="Proteomes" id="UP000599688">
    <property type="component" value="Unassembled WGS sequence"/>
</dbReference>
<accession>A0A916ZVW7</accession>
<protein>
    <recommendedName>
        <fullName evidence="3">Helix-turn-helix domain-containing protein</fullName>
    </recommendedName>
</protein>
<name>A0A916ZVW7_9FLAO</name>
<evidence type="ECO:0008006" key="3">
    <source>
        <dbReference type="Google" id="ProtNLM"/>
    </source>
</evidence>
<dbReference type="EMBL" id="BMGL01000008">
    <property type="protein sequence ID" value="GGE15314.1"/>
    <property type="molecule type" value="Genomic_DNA"/>
</dbReference>
<evidence type="ECO:0000313" key="2">
    <source>
        <dbReference type="Proteomes" id="UP000599688"/>
    </source>
</evidence>